<proteinExistence type="predicted"/>
<dbReference type="Proteomes" id="UP001306668">
    <property type="component" value="Unassembled WGS sequence"/>
</dbReference>
<name>A0ABQ6QD48_9GAMM</name>
<keyword evidence="3" id="KW-1185">Reference proteome</keyword>
<gene>
    <name evidence="2" type="ORF">STENOSP10_23340</name>
</gene>
<protein>
    <submittedName>
        <fullName evidence="2">Uncharacterized protein</fullName>
    </submittedName>
</protein>
<evidence type="ECO:0000256" key="1">
    <source>
        <dbReference type="SAM" id="MobiDB-lite"/>
    </source>
</evidence>
<feature type="compositionally biased region" description="Polar residues" evidence="1">
    <location>
        <begin position="48"/>
        <end position="59"/>
    </location>
</feature>
<feature type="compositionally biased region" description="Polar residues" evidence="1">
    <location>
        <begin position="70"/>
        <end position="79"/>
    </location>
</feature>
<organism evidence="2 3">
    <name type="scientific">Stenotrophomonas sepilia</name>
    <dbReference type="NCBI Taxonomy" id="2860290"/>
    <lineage>
        <taxon>Bacteria</taxon>
        <taxon>Pseudomonadati</taxon>
        <taxon>Pseudomonadota</taxon>
        <taxon>Gammaproteobacteria</taxon>
        <taxon>Lysobacterales</taxon>
        <taxon>Lysobacteraceae</taxon>
        <taxon>Stenotrophomonas</taxon>
        <taxon>Stenotrophomonas maltophilia group</taxon>
    </lineage>
</organism>
<feature type="region of interest" description="Disordered" evidence="1">
    <location>
        <begin position="27"/>
        <end position="79"/>
    </location>
</feature>
<dbReference type="EMBL" id="BTRJ01000022">
    <property type="protein sequence ID" value="GMR28114.1"/>
    <property type="molecule type" value="Genomic_DNA"/>
</dbReference>
<comment type="caution">
    <text evidence="2">The sequence shown here is derived from an EMBL/GenBank/DDBJ whole genome shotgun (WGS) entry which is preliminary data.</text>
</comment>
<sequence>MPGLFCACRCVASSHARLRLLGAGMKKAERGLGSPEQRGGQGAAVPRRTQSSTRSTAPGFSTLLPLRPFSDSSALTGMP</sequence>
<accession>A0ABQ6QD48</accession>
<evidence type="ECO:0000313" key="2">
    <source>
        <dbReference type="EMBL" id="GMR28114.1"/>
    </source>
</evidence>
<evidence type="ECO:0000313" key="3">
    <source>
        <dbReference type="Proteomes" id="UP001306668"/>
    </source>
</evidence>
<reference evidence="3" key="1">
    <citation type="submission" date="2023-07" db="EMBL/GenBank/DDBJ databases">
        <title>Genome sequence of Stenotrophomonas sp. Alg010 isolated from Sargassum waste.</title>
        <authorList>
            <person name="Mohapatra"/>
            <person name="B.R."/>
        </authorList>
    </citation>
    <scope>NUCLEOTIDE SEQUENCE [LARGE SCALE GENOMIC DNA]</scope>
    <source>
        <strain evidence="3">Alg010</strain>
    </source>
</reference>